<dbReference type="Pfam" id="PF00550">
    <property type="entry name" value="PP-binding"/>
    <property type="match status" value="1"/>
</dbReference>
<dbReference type="InterPro" id="IPR009081">
    <property type="entry name" value="PP-bd_ACP"/>
</dbReference>
<keyword evidence="2" id="KW-0597">Phosphoprotein</keyword>
<dbReference type="Gene3D" id="1.10.1200.10">
    <property type="entry name" value="ACP-like"/>
    <property type="match status" value="1"/>
</dbReference>
<dbReference type="OrthoDB" id="5523836at2"/>
<reference evidence="4 5" key="1">
    <citation type="submission" date="2019-03" db="EMBL/GenBank/DDBJ databases">
        <authorList>
            <person name="Gonzalez-Pimentel J.L."/>
        </authorList>
    </citation>
    <scope>NUCLEOTIDE SEQUENCE [LARGE SCALE GENOMIC DNA]</scope>
    <source>
        <strain evidence="4 5">JCM 31289</strain>
    </source>
</reference>
<dbReference type="Proteomes" id="UP000297948">
    <property type="component" value="Unassembled WGS sequence"/>
</dbReference>
<evidence type="ECO:0000313" key="4">
    <source>
        <dbReference type="EMBL" id="TGB19339.1"/>
    </source>
</evidence>
<dbReference type="AlphaFoldDB" id="A0A4Z0HJL8"/>
<evidence type="ECO:0000256" key="1">
    <source>
        <dbReference type="ARBA" id="ARBA00022450"/>
    </source>
</evidence>
<keyword evidence="1" id="KW-0596">Phosphopantetheine</keyword>
<evidence type="ECO:0000313" key="5">
    <source>
        <dbReference type="Proteomes" id="UP000297948"/>
    </source>
</evidence>
<keyword evidence="5" id="KW-1185">Reference proteome</keyword>
<protein>
    <submittedName>
        <fullName evidence="4">Acyl carrier protein</fullName>
    </submittedName>
</protein>
<dbReference type="InterPro" id="IPR006162">
    <property type="entry name" value="Ppantetheine_attach_site"/>
</dbReference>
<sequence length="83" mass="9416">MAEKSIEIGELRELIADVLDIASDEVTEDAHFIEDLGADSLLALEMAVILERTYEIKIESHEITDVQRLRDVHELLQRKLASV</sequence>
<accession>A0A4Z0HJL8</accession>
<dbReference type="PROSITE" id="PS50075">
    <property type="entry name" value="CARRIER"/>
    <property type="match status" value="1"/>
</dbReference>
<name>A0A4Z0HJL8_9ACTN</name>
<evidence type="ECO:0000259" key="3">
    <source>
        <dbReference type="PROSITE" id="PS50075"/>
    </source>
</evidence>
<organism evidence="4 5">
    <name type="scientific">Streptomyces palmae</name>
    <dbReference type="NCBI Taxonomy" id="1701085"/>
    <lineage>
        <taxon>Bacteria</taxon>
        <taxon>Bacillati</taxon>
        <taxon>Actinomycetota</taxon>
        <taxon>Actinomycetes</taxon>
        <taxon>Kitasatosporales</taxon>
        <taxon>Streptomycetaceae</taxon>
        <taxon>Streptomyces</taxon>
    </lineage>
</organism>
<dbReference type="RefSeq" id="WP_135336847.1">
    <property type="nucleotide sequence ID" value="NZ_JBHLTX010000035.1"/>
</dbReference>
<dbReference type="EMBL" id="SRID01000002">
    <property type="protein sequence ID" value="TGB19339.1"/>
    <property type="molecule type" value="Genomic_DNA"/>
</dbReference>
<evidence type="ECO:0000256" key="2">
    <source>
        <dbReference type="ARBA" id="ARBA00022553"/>
    </source>
</evidence>
<dbReference type="PROSITE" id="PS00012">
    <property type="entry name" value="PHOSPHOPANTETHEINE"/>
    <property type="match status" value="1"/>
</dbReference>
<comment type="caution">
    <text evidence="4">The sequence shown here is derived from an EMBL/GenBank/DDBJ whole genome shotgun (WGS) entry which is preliminary data.</text>
</comment>
<feature type="domain" description="Carrier" evidence="3">
    <location>
        <begin position="2"/>
        <end position="80"/>
    </location>
</feature>
<gene>
    <name evidence="4" type="ORF">E4099_00445</name>
</gene>
<dbReference type="InterPro" id="IPR036736">
    <property type="entry name" value="ACP-like_sf"/>
</dbReference>
<proteinExistence type="predicted"/>
<dbReference type="SUPFAM" id="SSF47336">
    <property type="entry name" value="ACP-like"/>
    <property type="match status" value="1"/>
</dbReference>